<dbReference type="OrthoDB" id="128422at2"/>
<protein>
    <submittedName>
        <fullName evidence="6">Cytochrome c oxidase assembly factor CtaG</fullName>
    </submittedName>
</protein>
<reference evidence="6 7" key="1">
    <citation type="journal article" date="2016" name="Genome Announc.">
        <title>Whole-Genome Sequence of Rummeliibacillus stabekisii Strain PP9 Isolated from Antarctic Soil.</title>
        <authorList>
            <person name="da Mota F.F."/>
            <person name="Vollu R.E."/>
            <person name="Jurelevicius D."/>
            <person name="Seldin L."/>
        </authorList>
    </citation>
    <scope>NUCLEOTIDE SEQUENCE [LARGE SCALE GENOMIC DNA]</scope>
    <source>
        <strain evidence="6 7">PP9</strain>
    </source>
</reference>
<comment type="subcellular location">
    <subcellularLocation>
        <location evidence="1">Cell membrane</location>
        <topology evidence="1">Multi-pass membrane protein</topology>
    </subcellularLocation>
</comment>
<dbReference type="InterPro" id="IPR019108">
    <property type="entry name" value="Caa3_assmbl_CtaG-rel"/>
</dbReference>
<organism evidence="6 7">
    <name type="scientific">Rummeliibacillus stabekisii</name>
    <dbReference type="NCBI Taxonomy" id="241244"/>
    <lineage>
        <taxon>Bacteria</taxon>
        <taxon>Bacillati</taxon>
        <taxon>Bacillota</taxon>
        <taxon>Bacilli</taxon>
        <taxon>Bacillales</taxon>
        <taxon>Caryophanaceae</taxon>
        <taxon>Rummeliibacillus</taxon>
    </lineage>
</organism>
<name>A0A143HAF4_9BACL</name>
<keyword evidence="5" id="KW-0472">Membrane</keyword>
<dbReference type="NCBIfam" id="TIGR02737">
    <property type="entry name" value="caa3_CtaG"/>
    <property type="match status" value="1"/>
</dbReference>
<proteinExistence type="predicted"/>
<dbReference type="KEGG" id="rst:ATY39_02050"/>
<keyword evidence="4" id="KW-1133">Transmembrane helix</keyword>
<dbReference type="RefSeq" id="WP_066785120.1">
    <property type="nucleotide sequence ID" value="NZ_BJVD01000001.1"/>
</dbReference>
<evidence type="ECO:0000256" key="2">
    <source>
        <dbReference type="ARBA" id="ARBA00022475"/>
    </source>
</evidence>
<dbReference type="InterPro" id="IPR014108">
    <property type="entry name" value="Caa3-assmbl_CtaG"/>
</dbReference>
<dbReference type="AlphaFoldDB" id="A0A143HAF4"/>
<dbReference type="GO" id="GO:0005886">
    <property type="term" value="C:plasma membrane"/>
    <property type="evidence" value="ECO:0007669"/>
    <property type="project" value="UniProtKB-SubCell"/>
</dbReference>
<keyword evidence="3" id="KW-0812">Transmembrane</keyword>
<keyword evidence="2" id="KW-1003">Cell membrane</keyword>
<sequence length="305" mass="35274">MPLSIFGFRAMWSPGLIIVLVFLTILYFLITMKWRKDFKNSLPLKKGEAISFLIAMLLVYTVIGSPIDLMSHIMFTMHMVQMALLLLLIPIFIIMGIPNWLWKTVINLPYIKPIFHFMTKPIFAIIFFVLMFSVYHLPILFDYIKLHETLHSLYTFILFLSALFMYWPLLNTVEDEPKMKNLNKLFYIIANAVLITPACALIIFSNTPFYATYTDGAMWMKAMALCVPASTLQGLTLSGPELFTSMSSLEDQQLGGVLMKIIQEIIFAVVLGRVFITWYRDEQENADQITQDALKERQRLYGNQF</sequence>
<dbReference type="STRING" id="241244.ATY39_02050"/>
<evidence type="ECO:0000256" key="3">
    <source>
        <dbReference type="ARBA" id="ARBA00022692"/>
    </source>
</evidence>
<evidence type="ECO:0000256" key="4">
    <source>
        <dbReference type="ARBA" id="ARBA00022989"/>
    </source>
</evidence>
<evidence type="ECO:0000313" key="6">
    <source>
        <dbReference type="EMBL" id="AMW98311.1"/>
    </source>
</evidence>
<evidence type="ECO:0000256" key="1">
    <source>
        <dbReference type="ARBA" id="ARBA00004651"/>
    </source>
</evidence>
<dbReference type="Pfam" id="PF09678">
    <property type="entry name" value="Caa3_CtaG"/>
    <property type="match status" value="1"/>
</dbReference>
<reference evidence="7" key="2">
    <citation type="submission" date="2016-03" db="EMBL/GenBank/DDBJ databases">
        <authorList>
            <person name="Ploux O."/>
        </authorList>
    </citation>
    <scope>NUCLEOTIDE SEQUENCE [LARGE SCALE GENOMIC DNA]</scope>
    <source>
        <strain evidence="7">PP9</strain>
    </source>
</reference>
<accession>A0A143HAF4</accession>
<keyword evidence="7" id="KW-1185">Reference proteome</keyword>
<gene>
    <name evidence="6" type="ORF">ATY39_02050</name>
</gene>
<evidence type="ECO:0000313" key="7">
    <source>
        <dbReference type="Proteomes" id="UP000076021"/>
    </source>
</evidence>
<dbReference type="Proteomes" id="UP000076021">
    <property type="component" value="Chromosome"/>
</dbReference>
<dbReference type="EMBL" id="CP014806">
    <property type="protein sequence ID" value="AMW98311.1"/>
    <property type="molecule type" value="Genomic_DNA"/>
</dbReference>
<evidence type="ECO:0000256" key="5">
    <source>
        <dbReference type="ARBA" id="ARBA00023136"/>
    </source>
</evidence>